<dbReference type="Proteomes" id="UP000287651">
    <property type="component" value="Unassembled WGS sequence"/>
</dbReference>
<sequence length="128" mass="13816">MMISKLRSQDSGGSESSNACCLSIGTKSSSGWMVKGSSSTSESGCRAWKRANATRYPNLWISAKLLGPCSAPFRRPRAVGVPRLALAWFSRVPVLARKHAPRPWRPPPDPLQTLGRQVPTEGGRSGNP</sequence>
<gene>
    <name evidence="2" type="ORF">B296_00051035</name>
</gene>
<reference evidence="2 3" key="1">
    <citation type="journal article" date="2014" name="Agronomy (Basel)">
        <title>A Draft Genome Sequence for Ensete ventricosum, the Drought-Tolerant Tree Against Hunger.</title>
        <authorList>
            <person name="Harrison J."/>
            <person name="Moore K.A."/>
            <person name="Paszkiewicz K."/>
            <person name="Jones T."/>
            <person name="Grant M."/>
            <person name="Ambacheew D."/>
            <person name="Muzemil S."/>
            <person name="Studholme D.J."/>
        </authorList>
    </citation>
    <scope>NUCLEOTIDE SEQUENCE [LARGE SCALE GENOMIC DNA]</scope>
</reference>
<accession>A0A426WY76</accession>
<dbReference type="AlphaFoldDB" id="A0A426WY76"/>
<proteinExistence type="predicted"/>
<organism evidence="2 3">
    <name type="scientific">Ensete ventricosum</name>
    <name type="common">Abyssinian banana</name>
    <name type="synonym">Musa ensete</name>
    <dbReference type="NCBI Taxonomy" id="4639"/>
    <lineage>
        <taxon>Eukaryota</taxon>
        <taxon>Viridiplantae</taxon>
        <taxon>Streptophyta</taxon>
        <taxon>Embryophyta</taxon>
        <taxon>Tracheophyta</taxon>
        <taxon>Spermatophyta</taxon>
        <taxon>Magnoliopsida</taxon>
        <taxon>Liliopsida</taxon>
        <taxon>Zingiberales</taxon>
        <taxon>Musaceae</taxon>
        <taxon>Ensete</taxon>
    </lineage>
</organism>
<name>A0A426WY76_ENSVE</name>
<feature type="region of interest" description="Disordered" evidence="1">
    <location>
        <begin position="98"/>
        <end position="128"/>
    </location>
</feature>
<protein>
    <submittedName>
        <fullName evidence="2">Uncharacterized protein</fullName>
    </submittedName>
</protein>
<comment type="caution">
    <text evidence="2">The sequence shown here is derived from an EMBL/GenBank/DDBJ whole genome shotgun (WGS) entry which is preliminary data.</text>
</comment>
<evidence type="ECO:0000313" key="3">
    <source>
        <dbReference type="Proteomes" id="UP000287651"/>
    </source>
</evidence>
<evidence type="ECO:0000256" key="1">
    <source>
        <dbReference type="SAM" id="MobiDB-lite"/>
    </source>
</evidence>
<evidence type="ECO:0000313" key="2">
    <source>
        <dbReference type="EMBL" id="RRT31662.1"/>
    </source>
</evidence>
<dbReference type="EMBL" id="AMZH03037193">
    <property type="protein sequence ID" value="RRT31662.1"/>
    <property type="molecule type" value="Genomic_DNA"/>
</dbReference>